<proteinExistence type="predicted"/>
<accession>A0A3E4QWQ4</accession>
<gene>
    <name evidence="2" type="ORF">DXC81_03795</name>
</gene>
<name>A0A3E4QWQ4_9ACTN</name>
<sequence length="105" mass="11957">MRRIACARCGRRLPVKFGVMPRRCACGEEFEWAPLGGFGRSTAVLAAFALLMSPILVLIWFTRRLLQDSIVLYAVALIVVFYWFRVCETLLVRFGLVRMTGVKVE</sequence>
<dbReference type="Proteomes" id="UP000260943">
    <property type="component" value="Unassembled WGS sequence"/>
</dbReference>
<feature type="transmembrane region" description="Helical" evidence="1">
    <location>
        <begin position="42"/>
        <end position="61"/>
    </location>
</feature>
<dbReference type="EMBL" id="QSRJ01000003">
    <property type="protein sequence ID" value="RGL11244.1"/>
    <property type="molecule type" value="Genomic_DNA"/>
</dbReference>
<organism evidence="2 3">
    <name type="scientific">Collinsella tanakaei</name>
    <dbReference type="NCBI Taxonomy" id="626935"/>
    <lineage>
        <taxon>Bacteria</taxon>
        <taxon>Bacillati</taxon>
        <taxon>Actinomycetota</taxon>
        <taxon>Coriobacteriia</taxon>
        <taxon>Coriobacteriales</taxon>
        <taxon>Coriobacteriaceae</taxon>
        <taxon>Collinsella</taxon>
    </lineage>
</organism>
<dbReference type="AlphaFoldDB" id="A0A3E4QWQ4"/>
<protein>
    <recommendedName>
        <fullName evidence="4">DUF983 domain-containing protein</fullName>
    </recommendedName>
</protein>
<evidence type="ECO:0000256" key="1">
    <source>
        <dbReference type="SAM" id="Phobius"/>
    </source>
</evidence>
<evidence type="ECO:0000313" key="2">
    <source>
        <dbReference type="EMBL" id="RGL11244.1"/>
    </source>
</evidence>
<evidence type="ECO:0000313" key="3">
    <source>
        <dbReference type="Proteomes" id="UP000260943"/>
    </source>
</evidence>
<comment type="caution">
    <text evidence="2">The sequence shown here is derived from an EMBL/GenBank/DDBJ whole genome shotgun (WGS) entry which is preliminary data.</text>
</comment>
<keyword evidence="1" id="KW-1133">Transmembrane helix</keyword>
<keyword evidence="1" id="KW-0812">Transmembrane</keyword>
<feature type="transmembrane region" description="Helical" evidence="1">
    <location>
        <begin position="70"/>
        <end position="86"/>
    </location>
</feature>
<reference evidence="2 3" key="1">
    <citation type="submission" date="2018-08" db="EMBL/GenBank/DDBJ databases">
        <title>A genome reference for cultivated species of the human gut microbiota.</title>
        <authorList>
            <person name="Zou Y."/>
            <person name="Xue W."/>
            <person name="Luo G."/>
        </authorList>
    </citation>
    <scope>NUCLEOTIDE SEQUENCE [LARGE SCALE GENOMIC DNA]</scope>
    <source>
        <strain evidence="2 3">TF08-14</strain>
    </source>
</reference>
<evidence type="ECO:0008006" key="4">
    <source>
        <dbReference type="Google" id="ProtNLM"/>
    </source>
</evidence>
<keyword evidence="1" id="KW-0472">Membrane</keyword>